<reference evidence="1 2" key="1">
    <citation type="journal article" date="2019" name="Emerg. Microbes Infect.">
        <title>Comprehensive subspecies identification of 175 nontuberculous mycobacteria species based on 7547 genomic profiles.</title>
        <authorList>
            <person name="Matsumoto Y."/>
            <person name="Kinjo T."/>
            <person name="Motooka D."/>
            <person name="Nabeya D."/>
            <person name="Jung N."/>
            <person name="Uechi K."/>
            <person name="Horii T."/>
            <person name="Iida T."/>
            <person name="Fujita J."/>
            <person name="Nakamura S."/>
        </authorList>
    </citation>
    <scope>NUCLEOTIDE SEQUENCE [LARGE SCALE GENOMIC DNA]</scope>
    <source>
        <strain evidence="1 2">JCM 17783</strain>
    </source>
</reference>
<sequence length="59" mass="6378">MIWLATSLFDTACDDDPPIEHEQAPALAISPTAAPETSNVRTIEWAISPPWRISNGESG</sequence>
<dbReference type="EMBL" id="AP022587">
    <property type="protein sequence ID" value="BBY21732.1"/>
    <property type="molecule type" value="Genomic_DNA"/>
</dbReference>
<evidence type="ECO:0000313" key="1">
    <source>
        <dbReference type="EMBL" id="BBY21732.1"/>
    </source>
</evidence>
<proteinExistence type="predicted"/>
<name>A0A7I7Q6P1_9MYCO</name>
<organism evidence="1 2">
    <name type="scientific">Mycobacterium stomatepiae</name>
    <dbReference type="NCBI Taxonomy" id="470076"/>
    <lineage>
        <taxon>Bacteria</taxon>
        <taxon>Bacillati</taxon>
        <taxon>Actinomycetota</taxon>
        <taxon>Actinomycetes</taxon>
        <taxon>Mycobacteriales</taxon>
        <taxon>Mycobacteriaceae</taxon>
        <taxon>Mycobacterium</taxon>
        <taxon>Mycobacterium simiae complex</taxon>
    </lineage>
</organism>
<accession>A0A7I7Q6P1</accession>
<dbReference type="AlphaFoldDB" id="A0A7I7Q6P1"/>
<protein>
    <submittedName>
        <fullName evidence="1">Uncharacterized protein</fullName>
    </submittedName>
</protein>
<dbReference type="Proteomes" id="UP000467130">
    <property type="component" value="Chromosome"/>
</dbReference>
<evidence type="ECO:0000313" key="2">
    <source>
        <dbReference type="Proteomes" id="UP000467130"/>
    </source>
</evidence>
<dbReference type="KEGG" id="msto:MSTO_19370"/>
<gene>
    <name evidence="1" type="ORF">MSTO_19370</name>
</gene>
<keyword evidence="2" id="KW-1185">Reference proteome</keyword>